<organism evidence="3 4">
    <name type="scientific">Pseudoduganella buxea</name>
    <dbReference type="NCBI Taxonomy" id="1949069"/>
    <lineage>
        <taxon>Bacteria</taxon>
        <taxon>Pseudomonadati</taxon>
        <taxon>Pseudomonadota</taxon>
        <taxon>Betaproteobacteria</taxon>
        <taxon>Burkholderiales</taxon>
        <taxon>Oxalobacteraceae</taxon>
        <taxon>Telluria group</taxon>
        <taxon>Pseudoduganella</taxon>
    </lineage>
</organism>
<comment type="caution">
    <text evidence="3">The sequence shown here is derived from an EMBL/GenBank/DDBJ whole genome shotgun (WGS) entry which is preliminary data.</text>
</comment>
<proteinExistence type="predicted"/>
<dbReference type="EMBL" id="BMKG01000014">
    <property type="protein sequence ID" value="GGC10001.1"/>
    <property type="molecule type" value="Genomic_DNA"/>
</dbReference>
<dbReference type="Proteomes" id="UP000430634">
    <property type="component" value="Unassembled WGS sequence"/>
</dbReference>
<reference evidence="2" key="1">
    <citation type="journal article" date="2014" name="Int. J. Syst. Evol. Microbiol.">
        <title>Complete genome of a new Firmicutes species belonging to the dominant human colonic microbiota ('Ruminococcus bicirculans') reveals two chromosomes and a selective capacity to utilize plant glucans.</title>
        <authorList>
            <consortium name="NISC Comparative Sequencing Program"/>
            <person name="Wegmann U."/>
            <person name="Louis P."/>
            <person name="Goesmann A."/>
            <person name="Henrissat B."/>
            <person name="Duncan S.H."/>
            <person name="Flint H.J."/>
        </authorList>
    </citation>
    <scope>NUCLEOTIDE SEQUENCE</scope>
    <source>
        <strain evidence="2">CGMCC 1.15931</strain>
    </source>
</reference>
<evidence type="ECO:0000313" key="2">
    <source>
        <dbReference type="EMBL" id="GGC10001.1"/>
    </source>
</evidence>
<dbReference type="RefSeq" id="WP_155468768.1">
    <property type="nucleotide sequence ID" value="NZ_BMKG01000014.1"/>
</dbReference>
<keyword evidence="1" id="KW-0812">Transmembrane</keyword>
<gene>
    <name evidence="2" type="ORF">GCM10011572_34420</name>
    <name evidence="3" type="ORF">GM672_01545</name>
</gene>
<feature type="transmembrane region" description="Helical" evidence="1">
    <location>
        <begin position="49"/>
        <end position="70"/>
    </location>
</feature>
<evidence type="ECO:0000313" key="3">
    <source>
        <dbReference type="EMBL" id="MTV51408.1"/>
    </source>
</evidence>
<reference evidence="2" key="4">
    <citation type="submission" date="2024-05" db="EMBL/GenBank/DDBJ databases">
        <authorList>
            <person name="Sun Q."/>
            <person name="Zhou Y."/>
        </authorList>
    </citation>
    <scope>NUCLEOTIDE SEQUENCE</scope>
    <source>
        <strain evidence="2">CGMCC 1.15931</strain>
    </source>
</reference>
<reference evidence="5" key="2">
    <citation type="journal article" date="2019" name="Int. J. Syst. Evol. Microbiol.">
        <title>The Global Catalogue of Microorganisms (GCM) 10K type strain sequencing project: providing services to taxonomists for standard genome sequencing and annotation.</title>
        <authorList>
            <consortium name="The Broad Institute Genomics Platform"/>
            <consortium name="The Broad Institute Genome Sequencing Center for Infectious Disease"/>
            <person name="Wu L."/>
            <person name="Ma J."/>
        </authorList>
    </citation>
    <scope>NUCLEOTIDE SEQUENCE [LARGE SCALE GENOMIC DNA]</scope>
    <source>
        <strain evidence="5">CGMCC 1.15931</strain>
    </source>
</reference>
<accession>A0A6I3SQQ9</accession>
<keyword evidence="5" id="KW-1185">Reference proteome</keyword>
<keyword evidence="1" id="KW-1133">Transmembrane helix</keyword>
<evidence type="ECO:0000313" key="5">
    <source>
        <dbReference type="Proteomes" id="UP000622638"/>
    </source>
</evidence>
<feature type="transmembrane region" description="Helical" evidence="1">
    <location>
        <begin position="20"/>
        <end position="43"/>
    </location>
</feature>
<sequence>MANTLKSPGWAYRGGVLVRAVAAIGGGYGVAALWAAAIATWLPSAKVEAALTGTMIAFLVYPCAVMWCFAARSAARAWVGLALAALPAAVGLALHASLNGGAA</sequence>
<dbReference type="Proteomes" id="UP000622638">
    <property type="component" value="Unassembled WGS sequence"/>
</dbReference>
<feature type="transmembrane region" description="Helical" evidence="1">
    <location>
        <begin position="77"/>
        <end position="98"/>
    </location>
</feature>
<reference evidence="3 4" key="3">
    <citation type="submission" date="2019-11" db="EMBL/GenBank/DDBJ databases">
        <title>Type strains purchased from KCTC, JCM and DSMZ.</title>
        <authorList>
            <person name="Lu H."/>
        </authorList>
    </citation>
    <scope>NUCLEOTIDE SEQUENCE [LARGE SCALE GENOMIC DNA]</scope>
    <source>
        <strain evidence="3 4">KCTC 52429</strain>
    </source>
</reference>
<name>A0A6I3SQQ9_9BURK</name>
<dbReference type="EMBL" id="WNKZ01000002">
    <property type="protein sequence ID" value="MTV51408.1"/>
    <property type="molecule type" value="Genomic_DNA"/>
</dbReference>
<keyword evidence="1" id="KW-0472">Membrane</keyword>
<dbReference type="AlphaFoldDB" id="A0A6I3SQQ9"/>
<evidence type="ECO:0000256" key="1">
    <source>
        <dbReference type="SAM" id="Phobius"/>
    </source>
</evidence>
<protein>
    <submittedName>
        <fullName evidence="3">Iron transporter</fullName>
    </submittedName>
</protein>
<evidence type="ECO:0000313" key="4">
    <source>
        <dbReference type="Proteomes" id="UP000430634"/>
    </source>
</evidence>
<dbReference type="OrthoDB" id="8760015at2"/>